<dbReference type="InterPro" id="IPR036412">
    <property type="entry name" value="HAD-like_sf"/>
</dbReference>
<evidence type="ECO:0008006" key="2">
    <source>
        <dbReference type="Google" id="ProtNLM"/>
    </source>
</evidence>
<feature type="non-terminal residue" evidence="1">
    <location>
        <position position="1"/>
    </location>
</feature>
<sequence length="107" mass="11854">TNKRYIFTLKMAKKLGIAGYFDEIIGAESTPYKKPDSRLLHPLLKKFRAGNDRTVVIGDGVNDIMLAKNAGVLSCAFLDGLGSMDVLLSLKPDFLCEDIIELKELFC</sequence>
<dbReference type="PANTHER" id="PTHR43434">
    <property type="entry name" value="PHOSPHOGLYCOLATE PHOSPHATASE"/>
    <property type="match status" value="1"/>
</dbReference>
<gene>
    <name evidence="1" type="ORF">S12H4_22363</name>
</gene>
<dbReference type="PANTHER" id="PTHR43434:SF1">
    <property type="entry name" value="PHOSPHOGLYCOLATE PHOSPHATASE"/>
    <property type="match status" value="1"/>
</dbReference>
<dbReference type="AlphaFoldDB" id="X1R3I3"/>
<dbReference type="SUPFAM" id="SSF56784">
    <property type="entry name" value="HAD-like"/>
    <property type="match status" value="1"/>
</dbReference>
<accession>X1R3I3</accession>
<organism evidence="1">
    <name type="scientific">marine sediment metagenome</name>
    <dbReference type="NCBI Taxonomy" id="412755"/>
    <lineage>
        <taxon>unclassified sequences</taxon>
        <taxon>metagenomes</taxon>
        <taxon>ecological metagenomes</taxon>
    </lineage>
</organism>
<dbReference type="GO" id="GO:0008967">
    <property type="term" value="F:phosphoglycolate phosphatase activity"/>
    <property type="evidence" value="ECO:0007669"/>
    <property type="project" value="TreeGrafter"/>
</dbReference>
<dbReference type="NCBIfam" id="TIGR01549">
    <property type="entry name" value="HAD-SF-IA-v1"/>
    <property type="match status" value="1"/>
</dbReference>
<proteinExistence type="predicted"/>
<dbReference type="GO" id="GO:0006281">
    <property type="term" value="P:DNA repair"/>
    <property type="evidence" value="ECO:0007669"/>
    <property type="project" value="TreeGrafter"/>
</dbReference>
<dbReference type="InterPro" id="IPR041492">
    <property type="entry name" value="HAD_2"/>
</dbReference>
<dbReference type="EMBL" id="BARW01011651">
    <property type="protein sequence ID" value="GAI75088.1"/>
    <property type="molecule type" value="Genomic_DNA"/>
</dbReference>
<dbReference type="InterPro" id="IPR006439">
    <property type="entry name" value="HAD-SF_hydro_IA"/>
</dbReference>
<dbReference type="Gene3D" id="3.40.50.1000">
    <property type="entry name" value="HAD superfamily/HAD-like"/>
    <property type="match status" value="1"/>
</dbReference>
<dbReference type="InterPro" id="IPR023214">
    <property type="entry name" value="HAD_sf"/>
</dbReference>
<dbReference type="Pfam" id="PF13419">
    <property type="entry name" value="HAD_2"/>
    <property type="match status" value="1"/>
</dbReference>
<reference evidence="1" key="1">
    <citation type="journal article" date="2014" name="Front. Microbiol.">
        <title>High frequency of phylogenetically diverse reductive dehalogenase-homologous genes in deep subseafloor sedimentary metagenomes.</title>
        <authorList>
            <person name="Kawai M."/>
            <person name="Futagami T."/>
            <person name="Toyoda A."/>
            <person name="Takaki Y."/>
            <person name="Nishi S."/>
            <person name="Hori S."/>
            <person name="Arai W."/>
            <person name="Tsubouchi T."/>
            <person name="Morono Y."/>
            <person name="Uchiyama I."/>
            <person name="Ito T."/>
            <person name="Fujiyama A."/>
            <person name="Inagaki F."/>
            <person name="Takami H."/>
        </authorList>
    </citation>
    <scope>NUCLEOTIDE SEQUENCE</scope>
    <source>
        <strain evidence="1">Expedition CK06-06</strain>
    </source>
</reference>
<protein>
    <recommendedName>
        <fullName evidence="2">HAD family hydrolase</fullName>
    </recommendedName>
</protein>
<evidence type="ECO:0000313" key="1">
    <source>
        <dbReference type="EMBL" id="GAI75088.1"/>
    </source>
</evidence>
<dbReference type="InterPro" id="IPR050155">
    <property type="entry name" value="HAD-like_hydrolase_sf"/>
</dbReference>
<comment type="caution">
    <text evidence="1">The sequence shown here is derived from an EMBL/GenBank/DDBJ whole genome shotgun (WGS) entry which is preliminary data.</text>
</comment>
<name>X1R3I3_9ZZZZ</name>
<dbReference type="GO" id="GO:0005829">
    <property type="term" value="C:cytosol"/>
    <property type="evidence" value="ECO:0007669"/>
    <property type="project" value="TreeGrafter"/>
</dbReference>